<evidence type="ECO:0000313" key="7">
    <source>
        <dbReference type="Proteomes" id="UP001283361"/>
    </source>
</evidence>
<proteinExistence type="inferred from homology"/>
<sequence length="1275" mass="142931">MAEIDEDGVKKLILDLLSWERYSTRQKLIVLLIGSCVLSWLSSYWTLSFTLFVTFCLGFKLSEQALHHEKASRVAEQVLDKFESVYLLIRGHYYNFKAFLNQVAIGKHGTALYSAEAKDVNNETPLNEDSSQQFSGVSEKISLPNDVGQELNSIQLLILRDFIRSWYADYSYDPQFLKDTKLLLQQTFNSLESRIGQQDPNVTITQVLKLFMIHLTNFQKARNSFQSHKVHPKTKVVTGSTVMRHSSIDEAFESLSSFHCALDSEQAEQEYLKGVMSLFVVCACNSQVIKGVCARTLLVDILSQNIMLPLVKMMCDPVWLMKIVIRVTSYEEKKAESSFHNEVDPHLDEAQNTSLIEKEHIISDIQGKSDIRYKHDISGVQDLNDLPELTDLQNFRPCHEHSEDLLMKRLDAESQDKNERSETEGALSGKVSPNAVPQANLKLLSNTTDATDLQVTNCNILEKHQSAESMANKEDSFGAEGHASNCDQKDISPRVSECGHDGKFIHSSQFSHESEADVGTEALEHFNANNYDFVDLELDPQKIISFTSSEKPTNGNDVSLIKASADPDTEPEHLTKSFPKLSSLKHFFVDTLKPGSKQQQQPAQVAKKPKTLSIISGITSNLNPLASKNSKSSTDVEKRNSSTTPKLLLEGVPVLHEATSADDLPEKSTGGDKEGDWQLTPALSDCDASPAPGFFSNINSLFSFSAQSTRTLNSDSGLDHASSISPLLTPSPTVKDASLSASQDLHSFESNSAWDDMVKSYILDDRRIFQDVSIPETVVNTEYRSSTQYSLYIIHYEALYFSEEGKSIIRSGIVGRRYREFLNLQSRLESQATYKQFLKKIRCPKRWPNLPFKTLEKETVEARRLLLEKYLKDLIEIEAICNSPDIREFLAYEGDSHIAFVKKSPEINVPRLDKMLMRGVSGVVGRIMSIPNNAQEVISGLRSRDTPEDKLGTKPVEQYDTDMFEISYDFTERQEFESSNLLWDSCVKTMEDSCSDEEEDLFNISKVLADQKTTDKMEMVYRQEVEKVLASLPSSKNDASFFQEKSDKTSGSSDFGPGQCEDGSRESLSAAVIDLLVQGLQGTDHWLSHDRVVQSLHAVLGKALNRYLNSSIAKLVSQDQRAFYLLTLRETIWPQGQLWTDSSRAAPPPPPTSSSTATTAACGSSSQANNVSTAEVEEQKRLEFKAKAGKAVGSMFPESVKLAIGKCEFEDLIQVFLDSLQSEELNRNLLYHILDQLLEDLFPEVMTFDLIHDLLFSSLSPSLTMPRLVKEAEKL</sequence>
<dbReference type="Pfam" id="PF02194">
    <property type="entry name" value="PXA"/>
    <property type="match status" value="1"/>
</dbReference>
<evidence type="ECO:0000256" key="1">
    <source>
        <dbReference type="ARBA" id="ARBA00010883"/>
    </source>
</evidence>
<keyword evidence="3" id="KW-0472">Membrane</keyword>
<feature type="compositionally biased region" description="Basic and acidic residues" evidence="2">
    <location>
        <begin position="664"/>
        <end position="676"/>
    </location>
</feature>
<dbReference type="InterPro" id="IPR001683">
    <property type="entry name" value="PX_dom"/>
</dbReference>
<name>A0AAE1E226_9GAST</name>
<comment type="caution">
    <text evidence="6">The sequence shown here is derived from an EMBL/GenBank/DDBJ whole genome shotgun (WGS) entry which is preliminary data.</text>
</comment>
<keyword evidence="7" id="KW-1185">Reference proteome</keyword>
<dbReference type="Gene3D" id="3.30.1520.10">
    <property type="entry name" value="Phox-like domain"/>
    <property type="match status" value="1"/>
</dbReference>
<dbReference type="PANTHER" id="PTHR22775:SF3">
    <property type="entry name" value="SORTING NEXIN-13"/>
    <property type="match status" value="1"/>
</dbReference>
<reference evidence="6" key="1">
    <citation type="journal article" date="2023" name="G3 (Bethesda)">
        <title>A reference genome for the long-term kleptoplast-retaining sea slug Elysia crispata morphotype clarki.</title>
        <authorList>
            <person name="Eastman K.E."/>
            <person name="Pendleton A.L."/>
            <person name="Shaikh M.A."/>
            <person name="Suttiyut T."/>
            <person name="Ogas R."/>
            <person name="Tomko P."/>
            <person name="Gavelis G."/>
            <person name="Widhalm J.R."/>
            <person name="Wisecaver J.H."/>
        </authorList>
    </citation>
    <scope>NUCLEOTIDE SEQUENCE</scope>
    <source>
        <strain evidence="6">ECLA1</strain>
    </source>
</reference>
<evidence type="ECO:0008006" key="8">
    <source>
        <dbReference type="Google" id="ProtNLM"/>
    </source>
</evidence>
<dbReference type="EMBL" id="JAWDGP010001602">
    <property type="protein sequence ID" value="KAK3789973.1"/>
    <property type="molecule type" value="Genomic_DNA"/>
</dbReference>
<accession>A0AAE1E226</accession>
<dbReference type="AlphaFoldDB" id="A0AAE1E226"/>
<dbReference type="SMART" id="SM00313">
    <property type="entry name" value="PXA"/>
    <property type="match status" value="1"/>
</dbReference>
<feature type="region of interest" description="Disordered" evidence="2">
    <location>
        <begin position="624"/>
        <end position="683"/>
    </location>
</feature>
<feature type="compositionally biased region" description="Basic and acidic residues" evidence="2">
    <location>
        <begin position="414"/>
        <end position="423"/>
    </location>
</feature>
<dbReference type="InterPro" id="IPR036871">
    <property type="entry name" value="PX_dom_sf"/>
</dbReference>
<dbReference type="SUPFAM" id="SSF64268">
    <property type="entry name" value="PX domain"/>
    <property type="match status" value="1"/>
</dbReference>
<evidence type="ECO:0000259" key="5">
    <source>
        <dbReference type="PROSITE" id="PS51207"/>
    </source>
</evidence>
<dbReference type="GO" id="GO:0035091">
    <property type="term" value="F:phosphatidylinositol binding"/>
    <property type="evidence" value="ECO:0007669"/>
    <property type="project" value="InterPro"/>
</dbReference>
<feature type="compositionally biased region" description="Low complexity" evidence="2">
    <location>
        <begin position="1153"/>
        <end position="1166"/>
    </location>
</feature>
<evidence type="ECO:0000256" key="3">
    <source>
        <dbReference type="SAM" id="Phobius"/>
    </source>
</evidence>
<dbReference type="InterPro" id="IPR013937">
    <property type="entry name" value="Sorting_nexin_C"/>
</dbReference>
<dbReference type="Pfam" id="PF00787">
    <property type="entry name" value="PX"/>
    <property type="match status" value="1"/>
</dbReference>
<gene>
    <name evidence="6" type="ORF">RRG08_012131</name>
</gene>
<dbReference type="PROSITE" id="PS51207">
    <property type="entry name" value="PXA"/>
    <property type="match status" value="1"/>
</dbReference>
<dbReference type="InterPro" id="IPR003114">
    <property type="entry name" value="Phox_assoc"/>
</dbReference>
<feature type="domain" description="PXA" evidence="5">
    <location>
        <begin position="144"/>
        <end position="332"/>
    </location>
</feature>
<evidence type="ECO:0000256" key="2">
    <source>
        <dbReference type="SAM" id="MobiDB-lite"/>
    </source>
</evidence>
<feature type="region of interest" description="Disordered" evidence="2">
    <location>
        <begin position="1043"/>
        <end position="1062"/>
    </location>
</feature>
<evidence type="ECO:0000259" key="4">
    <source>
        <dbReference type="PROSITE" id="PS50195"/>
    </source>
</evidence>
<dbReference type="PROSITE" id="PS50195">
    <property type="entry name" value="PX"/>
    <property type="match status" value="1"/>
</dbReference>
<feature type="transmembrane region" description="Helical" evidence="3">
    <location>
        <begin position="28"/>
        <end position="47"/>
    </location>
</feature>
<dbReference type="SMART" id="SM00312">
    <property type="entry name" value="PX"/>
    <property type="match status" value="1"/>
</dbReference>
<dbReference type="PANTHER" id="PTHR22775">
    <property type="entry name" value="SORTING NEXIN"/>
    <property type="match status" value="1"/>
</dbReference>
<keyword evidence="3" id="KW-0812">Transmembrane</keyword>
<feature type="region of interest" description="Disordered" evidence="2">
    <location>
        <begin position="414"/>
        <end position="434"/>
    </location>
</feature>
<keyword evidence="3" id="KW-1133">Transmembrane helix</keyword>
<feature type="region of interest" description="Disordered" evidence="2">
    <location>
        <begin position="467"/>
        <end position="488"/>
    </location>
</feature>
<dbReference type="Pfam" id="PF08628">
    <property type="entry name" value="Nexin_C"/>
    <property type="match status" value="1"/>
</dbReference>
<protein>
    <recommendedName>
        <fullName evidence="8">Sorting nexin-19</fullName>
    </recommendedName>
</protein>
<evidence type="ECO:0000313" key="6">
    <source>
        <dbReference type="EMBL" id="KAK3789973.1"/>
    </source>
</evidence>
<feature type="compositionally biased region" description="Polar residues" evidence="2">
    <location>
        <begin position="624"/>
        <end position="633"/>
    </location>
</feature>
<feature type="region of interest" description="Disordered" evidence="2">
    <location>
        <begin position="1139"/>
        <end position="1173"/>
    </location>
</feature>
<feature type="domain" description="PX" evidence="4">
    <location>
        <begin position="770"/>
        <end position="897"/>
    </location>
</feature>
<feature type="compositionally biased region" description="Basic and acidic residues" evidence="2">
    <location>
        <begin position="467"/>
        <end position="476"/>
    </location>
</feature>
<comment type="similarity">
    <text evidence="1">Belongs to the sorting nexin family.</text>
</comment>
<dbReference type="Proteomes" id="UP001283361">
    <property type="component" value="Unassembled WGS sequence"/>
</dbReference>
<organism evidence="6 7">
    <name type="scientific">Elysia crispata</name>
    <name type="common">lettuce slug</name>
    <dbReference type="NCBI Taxonomy" id="231223"/>
    <lineage>
        <taxon>Eukaryota</taxon>
        <taxon>Metazoa</taxon>
        <taxon>Spiralia</taxon>
        <taxon>Lophotrochozoa</taxon>
        <taxon>Mollusca</taxon>
        <taxon>Gastropoda</taxon>
        <taxon>Heterobranchia</taxon>
        <taxon>Euthyneura</taxon>
        <taxon>Panpulmonata</taxon>
        <taxon>Sacoglossa</taxon>
        <taxon>Placobranchoidea</taxon>
        <taxon>Plakobranchidae</taxon>
        <taxon>Elysia</taxon>
    </lineage>
</organism>